<feature type="compositionally biased region" description="Basic residues" evidence="1">
    <location>
        <begin position="71"/>
        <end position="85"/>
    </location>
</feature>
<protein>
    <recommendedName>
        <fullName evidence="4">CCHC-type domain-containing protein</fullName>
    </recommendedName>
</protein>
<feature type="region of interest" description="Disordered" evidence="1">
    <location>
        <begin position="71"/>
        <end position="104"/>
    </location>
</feature>
<dbReference type="EMBL" id="JAMSHJ010000001">
    <property type="protein sequence ID" value="KAI5441766.1"/>
    <property type="molecule type" value="Genomic_DNA"/>
</dbReference>
<gene>
    <name evidence="2" type="ORF">KIW84_010999</name>
</gene>
<keyword evidence="3" id="KW-1185">Reference proteome</keyword>
<feature type="region of interest" description="Disordered" evidence="1">
    <location>
        <begin position="161"/>
        <end position="180"/>
    </location>
</feature>
<evidence type="ECO:0000256" key="1">
    <source>
        <dbReference type="SAM" id="MobiDB-lite"/>
    </source>
</evidence>
<accession>A0A9D4YQ41</accession>
<dbReference type="Gramene" id="Psat01G0099900-T1">
    <property type="protein sequence ID" value="KAI5441766.1"/>
    <property type="gene ID" value="KIW84_010999"/>
</dbReference>
<dbReference type="SUPFAM" id="SSF57756">
    <property type="entry name" value="Retrovirus zinc finger-like domains"/>
    <property type="match status" value="1"/>
</dbReference>
<dbReference type="AlphaFoldDB" id="A0A9D4YQ41"/>
<evidence type="ECO:0008006" key="4">
    <source>
        <dbReference type="Google" id="ProtNLM"/>
    </source>
</evidence>
<reference evidence="2 3" key="1">
    <citation type="journal article" date="2022" name="Nat. Genet.">
        <title>Improved pea reference genome and pan-genome highlight genomic features and evolutionary characteristics.</title>
        <authorList>
            <person name="Yang T."/>
            <person name="Liu R."/>
            <person name="Luo Y."/>
            <person name="Hu S."/>
            <person name="Wang D."/>
            <person name="Wang C."/>
            <person name="Pandey M.K."/>
            <person name="Ge S."/>
            <person name="Xu Q."/>
            <person name="Li N."/>
            <person name="Li G."/>
            <person name="Huang Y."/>
            <person name="Saxena R.K."/>
            <person name="Ji Y."/>
            <person name="Li M."/>
            <person name="Yan X."/>
            <person name="He Y."/>
            <person name="Liu Y."/>
            <person name="Wang X."/>
            <person name="Xiang C."/>
            <person name="Varshney R.K."/>
            <person name="Ding H."/>
            <person name="Gao S."/>
            <person name="Zong X."/>
        </authorList>
    </citation>
    <scope>NUCLEOTIDE SEQUENCE [LARGE SCALE GENOMIC DNA]</scope>
    <source>
        <strain evidence="2 3">cv. Zhongwan 6</strain>
    </source>
</reference>
<proteinExistence type="predicted"/>
<dbReference type="InterPro" id="IPR036875">
    <property type="entry name" value="Znf_CCHC_sf"/>
</dbReference>
<name>A0A9D4YQ41_PEA</name>
<organism evidence="2 3">
    <name type="scientific">Pisum sativum</name>
    <name type="common">Garden pea</name>
    <name type="synonym">Lathyrus oleraceus</name>
    <dbReference type="NCBI Taxonomy" id="3888"/>
    <lineage>
        <taxon>Eukaryota</taxon>
        <taxon>Viridiplantae</taxon>
        <taxon>Streptophyta</taxon>
        <taxon>Embryophyta</taxon>
        <taxon>Tracheophyta</taxon>
        <taxon>Spermatophyta</taxon>
        <taxon>Magnoliopsida</taxon>
        <taxon>eudicotyledons</taxon>
        <taxon>Gunneridae</taxon>
        <taxon>Pentapetalae</taxon>
        <taxon>rosids</taxon>
        <taxon>fabids</taxon>
        <taxon>Fabales</taxon>
        <taxon>Fabaceae</taxon>
        <taxon>Papilionoideae</taxon>
        <taxon>50 kb inversion clade</taxon>
        <taxon>NPAAA clade</taxon>
        <taxon>Hologalegina</taxon>
        <taxon>IRL clade</taxon>
        <taxon>Fabeae</taxon>
        <taxon>Lathyrus</taxon>
    </lineage>
</organism>
<dbReference type="Proteomes" id="UP001058974">
    <property type="component" value="Chromosome 1"/>
</dbReference>
<sequence>MGLFVIRYNRYLKRNKLKHTDKGLVNFRTTYPPKKDHKKEDDEITCYECCKLGHYITACPNVTKHHKSKYKGSYKTKGKSSKGRRAYNAWGEEEESSSSDSCSSSDDEYANFCLMEQNKSGISKDPRWMKCAWSAVGAPPILGTSPSKCVDGGALKMSTLNQDKTWGLGQEPPPLAEDGS</sequence>
<evidence type="ECO:0000313" key="2">
    <source>
        <dbReference type="EMBL" id="KAI5441766.1"/>
    </source>
</evidence>
<dbReference type="GO" id="GO:0008270">
    <property type="term" value="F:zinc ion binding"/>
    <property type="evidence" value="ECO:0007669"/>
    <property type="project" value="InterPro"/>
</dbReference>
<comment type="caution">
    <text evidence="2">The sequence shown here is derived from an EMBL/GenBank/DDBJ whole genome shotgun (WGS) entry which is preliminary data.</text>
</comment>
<dbReference type="GO" id="GO:0003676">
    <property type="term" value="F:nucleic acid binding"/>
    <property type="evidence" value="ECO:0007669"/>
    <property type="project" value="InterPro"/>
</dbReference>
<feature type="compositionally biased region" description="Pro residues" evidence="1">
    <location>
        <begin position="171"/>
        <end position="180"/>
    </location>
</feature>
<evidence type="ECO:0000313" key="3">
    <source>
        <dbReference type="Proteomes" id="UP001058974"/>
    </source>
</evidence>